<dbReference type="InterPro" id="IPR000210">
    <property type="entry name" value="BTB/POZ_dom"/>
</dbReference>
<name>A0ABD3TY41_SINWO</name>
<dbReference type="InterPro" id="IPR052787">
    <property type="entry name" value="MAVS"/>
</dbReference>
<accession>A0ABD3TY41</accession>
<dbReference type="PANTHER" id="PTHR21446">
    <property type="entry name" value="DUF3504 DOMAIN-CONTAINING PROTEIN"/>
    <property type="match status" value="1"/>
</dbReference>
<keyword evidence="4" id="KW-1185">Reference proteome</keyword>
<reference evidence="3 4" key="1">
    <citation type="submission" date="2024-11" db="EMBL/GenBank/DDBJ databases">
        <title>Chromosome-level genome assembly of the freshwater bivalve Anodonta woodiana.</title>
        <authorList>
            <person name="Chen X."/>
        </authorList>
    </citation>
    <scope>NUCLEOTIDE SEQUENCE [LARGE SCALE GENOMIC DNA]</scope>
    <source>
        <strain evidence="3">MN2024</strain>
        <tissue evidence="3">Gills</tissue>
    </source>
</reference>
<evidence type="ECO:0000313" key="3">
    <source>
        <dbReference type="EMBL" id="KAL3841456.1"/>
    </source>
</evidence>
<organism evidence="3 4">
    <name type="scientific">Sinanodonta woodiana</name>
    <name type="common">Chinese pond mussel</name>
    <name type="synonym">Anodonta woodiana</name>
    <dbReference type="NCBI Taxonomy" id="1069815"/>
    <lineage>
        <taxon>Eukaryota</taxon>
        <taxon>Metazoa</taxon>
        <taxon>Spiralia</taxon>
        <taxon>Lophotrochozoa</taxon>
        <taxon>Mollusca</taxon>
        <taxon>Bivalvia</taxon>
        <taxon>Autobranchia</taxon>
        <taxon>Heteroconchia</taxon>
        <taxon>Palaeoheterodonta</taxon>
        <taxon>Unionida</taxon>
        <taxon>Unionoidea</taxon>
        <taxon>Unionidae</taxon>
        <taxon>Unioninae</taxon>
        <taxon>Sinanodonta</taxon>
    </lineage>
</organism>
<proteinExistence type="predicted"/>
<dbReference type="PROSITE" id="PS50097">
    <property type="entry name" value="BTB"/>
    <property type="match status" value="1"/>
</dbReference>
<dbReference type="Gene3D" id="3.30.710.10">
    <property type="entry name" value="Potassium Channel Kv1.1, Chain A"/>
    <property type="match status" value="1"/>
</dbReference>
<protein>
    <recommendedName>
        <fullName evidence="2">BTB domain-containing protein</fullName>
    </recommendedName>
</protein>
<feature type="compositionally biased region" description="Basic and acidic residues" evidence="1">
    <location>
        <begin position="247"/>
        <end position="256"/>
    </location>
</feature>
<dbReference type="InterPro" id="IPR011333">
    <property type="entry name" value="SKP1/BTB/POZ_sf"/>
</dbReference>
<dbReference type="PANTHER" id="PTHR21446:SF12">
    <property type="entry name" value="POTASSIUM CHANNEL TETRAMERIZATION DOMAIN CONTAINING 1"/>
    <property type="match status" value="1"/>
</dbReference>
<feature type="region of interest" description="Disordered" evidence="1">
    <location>
        <begin position="454"/>
        <end position="484"/>
    </location>
</feature>
<gene>
    <name evidence="3" type="ORF">ACJMK2_019598</name>
</gene>
<evidence type="ECO:0000256" key="1">
    <source>
        <dbReference type="SAM" id="MobiDB-lite"/>
    </source>
</evidence>
<sequence>MAYQKVYMNQIHSSSLLCQLAQMWRSEVLCDAYIKTGNVVTKAHRVVLMAACPMLQSMDGATVGSQLEIKLAADIFKDSVKTFLQYLYDGFMMLTEDNVKDVEKIARLLQVENVIKCCADFYKTLERVTGGSNFSSSQYKYSFQDQLEFKHVRATDIHRAMQNGSEKRPADAEEFRRKRTRGESFSPSLSPRHTTDDSSFMLSSYTSSDAQRTSQNLGRVKPGFPASQTQGRHVVEDSFEMVQSDLDPNKSSREKGGTSARPQQTVSVTVASQINPTPDVQIITIPDVSEADRPTGASGTSSSRQSIFSAAAAASKSPNFSFGGNLSSPVRTSIPPGPSQSDRTSSTFTGPKGPRFTLGSSSRSETITSSSVYSSKESSSSTSQSKSSTMTTGSASDSKAIEIDAHPEQIIITPMAIDLPIVPTSAISEPMKPSFVSFIESESHGRISPTPEIEALSKQERTVSSAPVSVHDESNSSQPSSTPDLTIVKVETSPGPTTIQESDVPSLDMHVDVQPEDVEGIDDDGDDDGSDLEMYGYSDLSQGDSFGPGRSDQNNSWYIQTLKEWLRTNGFSEDFERLDSELMDSILTQFYHSVSGEEGVRFVPGYLLQNYPQELTNYLRSAQSYRSINITNDASFQNSRNALAVCSENRSESDELTIFPLPKRKRAMTQDDLNKLYQSGVLSNSNPISLQNKVWVEIMVYFGGLGRQHLRNLDKDNFILETDPESGKRYFRLFGPRLSKANTTNRMFEQPGNLNCPVQSLLLYLSKLNPKTTVFFQAPLREAEYDDPIWYSHRPIGKNVHSIWLATICKEAGVTTDYSNSSLYMKTFPGKTE</sequence>
<evidence type="ECO:0000259" key="2">
    <source>
        <dbReference type="PROSITE" id="PS50097"/>
    </source>
</evidence>
<dbReference type="SUPFAM" id="SSF54695">
    <property type="entry name" value="POZ domain"/>
    <property type="match status" value="1"/>
</dbReference>
<feature type="region of interest" description="Disordered" evidence="1">
    <location>
        <begin position="318"/>
        <end position="399"/>
    </location>
</feature>
<feature type="domain" description="BTB" evidence="2">
    <location>
        <begin position="30"/>
        <end position="96"/>
    </location>
</feature>
<dbReference type="Pfam" id="PF00651">
    <property type="entry name" value="BTB"/>
    <property type="match status" value="1"/>
</dbReference>
<feature type="compositionally biased region" description="Polar residues" evidence="1">
    <location>
        <begin position="475"/>
        <end position="484"/>
    </location>
</feature>
<dbReference type="Proteomes" id="UP001634394">
    <property type="component" value="Unassembled WGS sequence"/>
</dbReference>
<feature type="compositionally biased region" description="Polar residues" evidence="1">
    <location>
        <begin position="183"/>
        <end position="217"/>
    </location>
</feature>
<feature type="region of interest" description="Disordered" evidence="1">
    <location>
        <begin position="159"/>
        <end position="266"/>
    </location>
</feature>
<dbReference type="AlphaFoldDB" id="A0ABD3TY41"/>
<dbReference type="EMBL" id="JBJQND010000017">
    <property type="protein sequence ID" value="KAL3841456.1"/>
    <property type="molecule type" value="Genomic_DNA"/>
</dbReference>
<feature type="compositionally biased region" description="Polar residues" evidence="1">
    <location>
        <begin position="339"/>
        <end position="349"/>
    </location>
</feature>
<feature type="compositionally biased region" description="Low complexity" evidence="1">
    <location>
        <begin position="360"/>
        <end position="394"/>
    </location>
</feature>
<comment type="caution">
    <text evidence="3">The sequence shown here is derived from an EMBL/GenBank/DDBJ whole genome shotgun (WGS) entry which is preliminary data.</text>
</comment>
<dbReference type="SMART" id="SM00225">
    <property type="entry name" value="BTB"/>
    <property type="match status" value="1"/>
</dbReference>
<feature type="compositionally biased region" description="Basic and acidic residues" evidence="1">
    <location>
        <begin position="159"/>
        <end position="176"/>
    </location>
</feature>
<evidence type="ECO:0000313" key="4">
    <source>
        <dbReference type="Proteomes" id="UP001634394"/>
    </source>
</evidence>